<feature type="transmembrane region" description="Helical" evidence="8">
    <location>
        <begin position="248"/>
        <end position="268"/>
    </location>
</feature>
<comment type="similarity">
    <text evidence="2">Belongs to the complex I subunit 4 family.</text>
</comment>
<dbReference type="GO" id="GO:0016020">
    <property type="term" value="C:membrane"/>
    <property type="evidence" value="ECO:0007669"/>
    <property type="project" value="UniProtKB-SubCell"/>
</dbReference>
<feature type="transmembrane region" description="Helical" evidence="8">
    <location>
        <begin position="41"/>
        <end position="63"/>
    </location>
</feature>
<dbReference type="RefSeq" id="WP_162656067.1">
    <property type="nucleotide sequence ID" value="NZ_LR593887.1"/>
</dbReference>
<evidence type="ECO:0000256" key="4">
    <source>
        <dbReference type="ARBA" id="ARBA00022989"/>
    </source>
</evidence>
<dbReference type="Pfam" id="PF00361">
    <property type="entry name" value="Proton_antipo_M"/>
    <property type="match status" value="1"/>
</dbReference>
<keyword evidence="4 8" id="KW-1133">Transmembrane helix</keyword>
<accession>A0A6C2YID6</accession>
<name>A0A6C2YID6_9BACT</name>
<dbReference type="PRINTS" id="PR01437">
    <property type="entry name" value="NUOXDRDTASE4"/>
</dbReference>
<dbReference type="GO" id="GO:0008137">
    <property type="term" value="F:NADH dehydrogenase (ubiquinone) activity"/>
    <property type="evidence" value="ECO:0007669"/>
    <property type="project" value="InterPro"/>
</dbReference>
<feature type="transmembrane region" description="Helical" evidence="8">
    <location>
        <begin position="411"/>
        <end position="434"/>
    </location>
</feature>
<dbReference type="PANTHER" id="PTHR43507:SF1">
    <property type="entry name" value="NADH-UBIQUINONE OXIDOREDUCTASE CHAIN 4"/>
    <property type="match status" value="1"/>
</dbReference>
<dbReference type="KEGG" id="tim:GMBLW1_30570"/>
<feature type="transmembrane region" description="Helical" evidence="8">
    <location>
        <begin position="342"/>
        <end position="361"/>
    </location>
</feature>
<reference evidence="10" key="1">
    <citation type="submission" date="2019-04" db="EMBL/GenBank/DDBJ databases">
        <authorList>
            <consortium name="Science for Life Laboratories"/>
        </authorList>
    </citation>
    <scope>NUCLEOTIDE SEQUENCE</scope>
    <source>
        <strain evidence="10">MBLW1</strain>
    </source>
</reference>
<feature type="transmembrane region" description="Helical" evidence="8">
    <location>
        <begin position="158"/>
        <end position="177"/>
    </location>
</feature>
<feature type="transmembrane region" description="Helical" evidence="8">
    <location>
        <begin position="313"/>
        <end position="335"/>
    </location>
</feature>
<feature type="transmembrane region" description="Helical" evidence="8">
    <location>
        <begin position="373"/>
        <end position="391"/>
    </location>
</feature>
<dbReference type="InterPro" id="IPR001750">
    <property type="entry name" value="ND/Mrp_TM"/>
</dbReference>
<feature type="transmembrane region" description="Helical" evidence="8">
    <location>
        <begin position="134"/>
        <end position="152"/>
    </location>
</feature>
<evidence type="ECO:0000256" key="7">
    <source>
        <dbReference type="SAM" id="MobiDB-lite"/>
    </source>
</evidence>
<dbReference type="NCBIfam" id="TIGR01972">
    <property type="entry name" value="NDH_I_M"/>
    <property type="match status" value="1"/>
</dbReference>
<dbReference type="EMBL" id="LR593887">
    <property type="protein sequence ID" value="VTR97224.1"/>
    <property type="molecule type" value="Genomic_DNA"/>
</dbReference>
<proteinExistence type="inferred from homology"/>
<dbReference type="GO" id="GO:0003954">
    <property type="term" value="F:NADH dehydrogenase activity"/>
    <property type="evidence" value="ECO:0007669"/>
    <property type="project" value="TreeGrafter"/>
</dbReference>
<gene>
    <name evidence="10" type="ORF">GMBLW1_30570</name>
</gene>
<keyword evidence="5 8" id="KW-0472">Membrane</keyword>
<feature type="transmembrane region" description="Helical" evidence="8">
    <location>
        <begin position="189"/>
        <end position="214"/>
    </location>
</feature>
<evidence type="ECO:0000256" key="2">
    <source>
        <dbReference type="ARBA" id="ARBA00009025"/>
    </source>
</evidence>
<keyword evidence="3 6" id="KW-0812">Transmembrane</keyword>
<feature type="region of interest" description="Disordered" evidence="7">
    <location>
        <begin position="540"/>
        <end position="561"/>
    </location>
</feature>
<dbReference type="GO" id="GO:0042773">
    <property type="term" value="P:ATP synthesis coupled electron transport"/>
    <property type="evidence" value="ECO:0007669"/>
    <property type="project" value="InterPro"/>
</dbReference>
<evidence type="ECO:0000256" key="8">
    <source>
        <dbReference type="SAM" id="Phobius"/>
    </source>
</evidence>
<organism evidence="10">
    <name type="scientific">Tuwongella immobilis</name>
    <dbReference type="NCBI Taxonomy" id="692036"/>
    <lineage>
        <taxon>Bacteria</taxon>
        <taxon>Pseudomonadati</taxon>
        <taxon>Planctomycetota</taxon>
        <taxon>Planctomycetia</taxon>
        <taxon>Gemmatales</taxon>
        <taxon>Gemmataceae</taxon>
        <taxon>Tuwongella</taxon>
    </lineage>
</organism>
<feature type="transmembrane region" description="Helical" evidence="8">
    <location>
        <begin position="106"/>
        <end position="127"/>
    </location>
</feature>
<feature type="compositionally biased region" description="Low complexity" evidence="7">
    <location>
        <begin position="544"/>
        <end position="561"/>
    </location>
</feature>
<dbReference type="InParanoid" id="A0A6C2YID6"/>
<protein>
    <recommendedName>
        <fullName evidence="9">NADH:quinone oxidoreductase/Mrp antiporter transmembrane domain-containing protein</fullName>
    </recommendedName>
</protein>
<comment type="subcellular location">
    <subcellularLocation>
        <location evidence="1">Endomembrane system</location>
        <topology evidence="1">Multi-pass membrane protein</topology>
    </subcellularLocation>
    <subcellularLocation>
        <location evidence="6">Membrane</location>
        <topology evidence="6">Multi-pass membrane protein</topology>
    </subcellularLocation>
</comment>
<feature type="transmembrane region" description="Helical" evidence="8">
    <location>
        <begin position="6"/>
        <end position="29"/>
    </location>
</feature>
<feature type="transmembrane region" description="Helical" evidence="8">
    <location>
        <begin position="454"/>
        <end position="471"/>
    </location>
</feature>
<dbReference type="InterPro" id="IPR003918">
    <property type="entry name" value="NADH_UbQ_OxRdtase"/>
</dbReference>
<dbReference type="GO" id="GO:0048039">
    <property type="term" value="F:ubiquinone binding"/>
    <property type="evidence" value="ECO:0007669"/>
    <property type="project" value="TreeGrafter"/>
</dbReference>
<dbReference type="AlphaFoldDB" id="A0A6C2YID6"/>
<dbReference type="Proteomes" id="UP000464378">
    <property type="component" value="Chromosome"/>
</dbReference>
<dbReference type="GO" id="GO:0015990">
    <property type="term" value="P:electron transport coupled proton transport"/>
    <property type="evidence" value="ECO:0007669"/>
    <property type="project" value="TreeGrafter"/>
</dbReference>
<dbReference type="GO" id="GO:0012505">
    <property type="term" value="C:endomembrane system"/>
    <property type="evidence" value="ECO:0007669"/>
    <property type="project" value="UniProtKB-SubCell"/>
</dbReference>
<keyword evidence="11" id="KW-1185">Reference proteome</keyword>
<dbReference type="EMBL" id="LR586016">
    <property type="protein sequence ID" value="VIP00903.1"/>
    <property type="molecule type" value="Genomic_DNA"/>
</dbReference>
<evidence type="ECO:0000256" key="3">
    <source>
        <dbReference type="ARBA" id="ARBA00022692"/>
    </source>
</evidence>
<evidence type="ECO:0000256" key="5">
    <source>
        <dbReference type="ARBA" id="ARBA00023136"/>
    </source>
</evidence>
<evidence type="ECO:0000256" key="6">
    <source>
        <dbReference type="RuleBase" id="RU000320"/>
    </source>
</evidence>
<evidence type="ECO:0000259" key="9">
    <source>
        <dbReference type="Pfam" id="PF00361"/>
    </source>
</evidence>
<sequence>MPNESLYKLLVIALLALPVVAAAVVMTLGRTSVSRARMSSLLLALVHLGLTLSLVFPVMPVLAERTLTANTVFDPILVTKATLLPIATQANATGVQFFIGIDGLNLWLVALSSVMMIPVILVSWHGIQDRAASFYAWLFLLQSATIGLFLAFDLVLFYAFFELTLIPMFFLIGQWGIGAARRDAARKFFLYTLAGSLITLVGLVGTVLTLGGLAGGKLTFAIPELVQQVQTVTTSSEANKTAWANAQVWLFIALLMGFAVKIPIVPLHSWLPSAYSESPAGVTVFLSALLAKMGTFGLLRVVMPLTPDATLSFGLPVVGSLAAFAILYGALVAYAQTDMKKMIAYSSISHLAFCVLALMAFNTEGMSGGLLHMVNHGISTGALFVLVGLMVDRYSTHSMASYSGLMTKLPIFSLFMMILTLASIGLPGLCNFVSEMLMLGSLFDMRNPSVKGFAFAGIAGFGIFLSAWYMLTMIQRVFFGPVREPIRVNLPPAKDLNSREIWAVAPLVVLCVLLGCKPQPFLQVMKPEITALSQVANAARDRVPTTSPGQTPTGSATASVR</sequence>
<feature type="domain" description="NADH:quinone oxidoreductase/Mrp antiporter transmembrane" evidence="9">
    <location>
        <begin position="152"/>
        <end position="448"/>
    </location>
</feature>
<dbReference type="InterPro" id="IPR010227">
    <property type="entry name" value="NADH_Q_OxRdtase_chainM/4"/>
</dbReference>
<dbReference type="PANTHER" id="PTHR43507">
    <property type="entry name" value="NADH-UBIQUINONE OXIDOREDUCTASE CHAIN 4"/>
    <property type="match status" value="1"/>
</dbReference>
<evidence type="ECO:0000313" key="10">
    <source>
        <dbReference type="EMBL" id="VIP00903.1"/>
    </source>
</evidence>
<feature type="transmembrane region" description="Helical" evidence="8">
    <location>
        <begin position="280"/>
        <end position="301"/>
    </location>
</feature>
<evidence type="ECO:0000256" key="1">
    <source>
        <dbReference type="ARBA" id="ARBA00004127"/>
    </source>
</evidence>
<evidence type="ECO:0000313" key="11">
    <source>
        <dbReference type="Proteomes" id="UP000464378"/>
    </source>
</evidence>